<sequence>KNSGTTPIKNWKLEFDYNGNLTQVWDSKISSKINNHYVITNAGWNGEIPPGGSITIGGAGTGTPAELVNASISEN</sequence>
<dbReference type="Proteomes" id="UP001208624">
    <property type="component" value="Unassembled WGS sequence"/>
</dbReference>
<dbReference type="Gene3D" id="2.60.40.290">
    <property type="match status" value="1"/>
</dbReference>
<feature type="non-terminal residue" evidence="2">
    <location>
        <position position="1"/>
    </location>
</feature>
<evidence type="ECO:0000313" key="3">
    <source>
        <dbReference type="Proteomes" id="UP001208624"/>
    </source>
</evidence>
<dbReference type="PROSITE" id="PS51173">
    <property type="entry name" value="CBM2"/>
    <property type="match status" value="1"/>
</dbReference>
<organism evidence="2 3">
    <name type="scientific">Escherichia coli</name>
    <dbReference type="NCBI Taxonomy" id="562"/>
    <lineage>
        <taxon>Bacteria</taxon>
        <taxon>Pseudomonadati</taxon>
        <taxon>Pseudomonadota</taxon>
        <taxon>Gammaproteobacteria</taxon>
        <taxon>Enterobacterales</taxon>
        <taxon>Enterobacteriaceae</taxon>
        <taxon>Escherichia</taxon>
    </lineage>
</organism>
<evidence type="ECO:0000259" key="1">
    <source>
        <dbReference type="PROSITE" id="PS51173"/>
    </source>
</evidence>
<dbReference type="Pfam" id="PF00553">
    <property type="entry name" value="CBM_2"/>
    <property type="match status" value="1"/>
</dbReference>
<dbReference type="InterPro" id="IPR012291">
    <property type="entry name" value="CBM2_carb-bd_dom_sf"/>
</dbReference>
<accession>A0AAP3A479</accession>
<dbReference type="GO" id="GO:0004553">
    <property type="term" value="F:hydrolase activity, hydrolyzing O-glycosyl compounds"/>
    <property type="evidence" value="ECO:0007669"/>
    <property type="project" value="InterPro"/>
</dbReference>
<evidence type="ECO:0000313" key="2">
    <source>
        <dbReference type="EMBL" id="MCV5625988.1"/>
    </source>
</evidence>
<proteinExistence type="predicted"/>
<dbReference type="EMBL" id="JAOVKC010001051">
    <property type="protein sequence ID" value="MCV5625988.1"/>
    <property type="molecule type" value="Genomic_DNA"/>
</dbReference>
<dbReference type="GO" id="GO:0005975">
    <property type="term" value="P:carbohydrate metabolic process"/>
    <property type="evidence" value="ECO:0007669"/>
    <property type="project" value="InterPro"/>
</dbReference>
<dbReference type="AlphaFoldDB" id="A0AAP3A479"/>
<feature type="domain" description="CBM2" evidence="1">
    <location>
        <begin position="1"/>
        <end position="75"/>
    </location>
</feature>
<dbReference type="SMART" id="SM00637">
    <property type="entry name" value="CBD_II"/>
    <property type="match status" value="1"/>
</dbReference>
<comment type="caution">
    <text evidence="2">The sequence shown here is derived from an EMBL/GenBank/DDBJ whole genome shotgun (WGS) entry which is preliminary data.</text>
</comment>
<gene>
    <name evidence="2" type="ORF">OFN31_30630</name>
</gene>
<dbReference type="SUPFAM" id="SSF49384">
    <property type="entry name" value="Carbohydrate-binding domain"/>
    <property type="match status" value="1"/>
</dbReference>
<name>A0AAP3A479_ECOLX</name>
<dbReference type="InterPro" id="IPR008965">
    <property type="entry name" value="CBM2/CBM3_carb-bd_dom_sf"/>
</dbReference>
<dbReference type="GO" id="GO:0030247">
    <property type="term" value="F:polysaccharide binding"/>
    <property type="evidence" value="ECO:0007669"/>
    <property type="project" value="UniProtKB-UniRule"/>
</dbReference>
<dbReference type="InterPro" id="IPR001919">
    <property type="entry name" value="CBD2"/>
</dbReference>
<protein>
    <submittedName>
        <fullName evidence="2">Cellulose-binding domain-containing protein</fullName>
    </submittedName>
</protein>
<reference evidence="2" key="1">
    <citation type="submission" date="2023-06" db="EMBL/GenBank/DDBJ databases">
        <title>Deciphering the underlying mechanisms mediating the transmission of blaNDM gene from human to animals in China.</title>
        <authorList>
            <person name="Chen K."/>
            <person name="Chen S."/>
        </authorList>
    </citation>
    <scope>NUCLEOTIDE SEQUENCE</scope>
    <source>
        <strain evidence="2">1199</strain>
    </source>
</reference>